<dbReference type="EC" id="2.4.99.12" evidence="2 8"/>
<dbReference type="PANTHER" id="PTHR42755:SF1">
    <property type="entry name" value="3-DEOXY-D-MANNO-OCTULOSONIC ACID TRANSFERASE, MITOCHONDRIAL-RELATED"/>
    <property type="match status" value="1"/>
</dbReference>
<comment type="catalytic activity">
    <reaction evidence="6 8">
        <text>lipid IVA (E. coli) + CMP-3-deoxy-beta-D-manno-octulosonate = alpha-Kdo-(2-&gt;6)-lipid IVA (E. coli) + CMP + H(+)</text>
        <dbReference type="Rhea" id="RHEA:28066"/>
        <dbReference type="ChEBI" id="CHEBI:15378"/>
        <dbReference type="ChEBI" id="CHEBI:58603"/>
        <dbReference type="ChEBI" id="CHEBI:60364"/>
        <dbReference type="ChEBI" id="CHEBI:60377"/>
        <dbReference type="ChEBI" id="CHEBI:85987"/>
        <dbReference type="EC" id="2.4.99.12"/>
    </reaction>
</comment>
<keyword evidence="8" id="KW-1003">Cell membrane</keyword>
<gene>
    <name evidence="10" type="ordered locus">Flexsi_2064</name>
</gene>
<evidence type="ECO:0000313" key="11">
    <source>
        <dbReference type="Proteomes" id="UP000006621"/>
    </source>
</evidence>
<evidence type="ECO:0000256" key="2">
    <source>
        <dbReference type="ARBA" id="ARBA00012621"/>
    </source>
</evidence>
<name>F8E555_FLESM</name>
<reference evidence="10 11" key="1">
    <citation type="journal article" date="2011" name="Stand. Genomic Sci.">
        <title>Genome sequence of the moderately thermophilic halophile Flexistipes sinusarabici strain (MAS10).</title>
        <authorList>
            <person name="Lapidus A."/>
            <person name="Chertkov O."/>
            <person name="Nolan M."/>
            <person name="Lucas S."/>
            <person name="Hammon N."/>
            <person name="Deshpande S."/>
            <person name="Cheng J.F."/>
            <person name="Tapia R."/>
            <person name="Han C."/>
            <person name="Goodwin L."/>
            <person name="Pitluck S."/>
            <person name="Liolios K."/>
            <person name="Pagani I."/>
            <person name="Ivanova N."/>
            <person name="Huntemann M."/>
            <person name="Mavromatis K."/>
            <person name="Mikhailova N."/>
            <person name="Pati A."/>
            <person name="Chen A."/>
            <person name="Palaniappan K."/>
            <person name="Land M."/>
            <person name="Hauser L."/>
            <person name="Brambilla E.M."/>
            <person name="Rohde M."/>
            <person name="Abt B."/>
            <person name="Spring S."/>
            <person name="Goker M."/>
            <person name="Bristow J."/>
            <person name="Eisen J.A."/>
            <person name="Markowitz V."/>
            <person name="Hugenholtz P."/>
            <person name="Kyrpides N.C."/>
            <person name="Klenk H.P."/>
            <person name="Woyke T."/>
        </authorList>
    </citation>
    <scope>NUCLEOTIDE SEQUENCE [LARGE SCALE GENOMIC DNA]</scope>
    <source>
        <strain evidence="11">DSM 4947 / MAS 10</strain>
    </source>
</reference>
<dbReference type="GO" id="GO:0009245">
    <property type="term" value="P:lipid A biosynthetic process"/>
    <property type="evidence" value="ECO:0007669"/>
    <property type="project" value="TreeGrafter"/>
</dbReference>
<comment type="similarity">
    <text evidence="8">Belongs to the glycosyltransferase group 1 family.</text>
</comment>
<sequence length="415" mass="47826">MFILKIFYNIFIYLSIPFALPVGYIFAYKKGEQDSYFERFGFIRLKSEHKKSVWFHCASVGEVKSIKSLVDEIRNTYPDYSVVCSTMTATGKSVAEKYLSPDEAFLLPIENSIAIKYLIDVLNTKIFFIVDTELWPNLINSVHTKCKLCMVNGRISDKSFNTYKRFSFIFRPLLRRFQTIFVKSTADLEKFSIITGKKDNIINSGNIKFMQPAEIKLSQTSETLQKKSIFLAASTHVGEEDIIFKAFSRCNNLDHLVVAPRHINRADSICAKAKEYGYRCGKLTELDTAENFPNVIVVDKLGLLEELYYITDKIFIGGSLIDIGGHNIFEALQFRKYISTGPYMQNFQEIMDIAREYDVIKIIENEKDLVEYITNDYDKTDSFDSFFKKLNESNKNKMKMILKEIPDGNSSKVTQ</sequence>
<dbReference type="AlphaFoldDB" id="F8E555"/>
<dbReference type="InterPro" id="IPR038107">
    <property type="entry name" value="Glycos_transf_N_sf"/>
</dbReference>
<dbReference type="Gene3D" id="3.40.50.11720">
    <property type="entry name" value="3-Deoxy-D-manno-octulosonic-acid transferase, N-terminal domain"/>
    <property type="match status" value="1"/>
</dbReference>
<feature type="transmembrane region" description="Helical" evidence="8">
    <location>
        <begin position="6"/>
        <end position="27"/>
    </location>
</feature>
<dbReference type="GO" id="GO:0043842">
    <property type="term" value="F:Kdo transferase activity"/>
    <property type="evidence" value="ECO:0007669"/>
    <property type="project" value="UniProtKB-EC"/>
</dbReference>
<evidence type="ECO:0000256" key="3">
    <source>
        <dbReference type="ARBA" id="ARBA00019077"/>
    </source>
</evidence>
<evidence type="ECO:0000256" key="1">
    <source>
        <dbReference type="ARBA" id="ARBA00004713"/>
    </source>
</evidence>
<organism evidence="10 11">
    <name type="scientific">Flexistipes sinusarabici (strain ATCC 49648 / DSM 4947 / MAS 10)</name>
    <dbReference type="NCBI Taxonomy" id="717231"/>
    <lineage>
        <taxon>Bacteria</taxon>
        <taxon>Pseudomonadati</taxon>
        <taxon>Deferribacterota</taxon>
        <taxon>Deferribacteres</taxon>
        <taxon>Deferribacterales</taxon>
        <taxon>Flexistipitaceae</taxon>
        <taxon>Flexistipes</taxon>
    </lineage>
</organism>
<keyword evidence="11" id="KW-1185">Reference proteome</keyword>
<dbReference type="Proteomes" id="UP000006621">
    <property type="component" value="Chromosome"/>
</dbReference>
<comment type="function">
    <text evidence="8">Involved in lipopolysaccharide (LPS) biosynthesis. Catalyzes the transfer of 3-deoxy-D-manno-octulosonate (Kdo) residue(s) from CMP-Kdo to lipid IV(A), the tetraacyldisaccharide-1,4'-bisphosphate precursor of lipid A.</text>
</comment>
<dbReference type="UniPathway" id="UPA00958"/>
<dbReference type="eggNOG" id="COG1519">
    <property type="taxonomic scope" value="Bacteria"/>
</dbReference>
<keyword evidence="8" id="KW-0448">Lipopolysaccharide biosynthesis</keyword>
<evidence type="ECO:0000259" key="9">
    <source>
        <dbReference type="Pfam" id="PF04413"/>
    </source>
</evidence>
<reference evidence="11" key="2">
    <citation type="submission" date="2011-06" db="EMBL/GenBank/DDBJ databases">
        <title>The complete genome of Flexistipes sinusarabici DSM 4947.</title>
        <authorList>
            <person name="Lucas S."/>
            <person name="Han J."/>
            <person name="Lapidus A."/>
            <person name="Bruce D."/>
            <person name="Goodwin L."/>
            <person name="Pitluck S."/>
            <person name="Peters L."/>
            <person name="Kyrpides N."/>
            <person name="Mavromatis K."/>
            <person name="Ivanova N."/>
            <person name="Mikhailova N."/>
            <person name="Chertkov O."/>
            <person name="Detter J.C."/>
            <person name="Tapia R."/>
            <person name="Han C."/>
            <person name="Land M."/>
            <person name="Hauser L."/>
            <person name="Markowitz V."/>
            <person name="Cheng J.-F."/>
            <person name="Hugenholtz P."/>
            <person name="Woyke T."/>
            <person name="Wu D."/>
            <person name="Spring S."/>
            <person name="Schroeder M."/>
            <person name="Brambilla E."/>
            <person name="Klenk H.-P."/>
            <person name="Eisen J.A."/>
        </authorList>
    </citation>
    <scope>NUCLEOTIDE SEQUENCE [LARGE SCALE GENOMIC DNA]</scope>
    <source>
        <strain evidence="11">DSM 4947 / MAS 10</strain>
    </source>
</reference>
<evidence type="ECO:0000256" key="5">
    <source>
        <dbReference type="ARBA" id="ARBA00031445"/>
    </source>
</evidence>
<dbReference type="Pfam" id="PF04413">
    <property type="entry name" value="Glycos_transf_N"/>
    <property type="match status" value="1"/>
</dbReference>
<dbReference type="GO" id="GO:0005886">
    <property type="term" value="C:plasma membrane"/>
    <property type="evidence" value="ECO:0007669"/>
    <property type="project" value="UniProtKB-SubCell"/>
</dbReference>
<evidence type="ECO:0000313" key="10">
    <source>
        <dbReference type="EMBL" id="AEI15691.1"/>
    </source>
</evidence>
<dbReference type="EMBL" id="CP002858">
    <property type="protein sequence ID" value="AEI15691.1"/>
    <property type="molecule type" value="Genomic_DNA"/>
</dbReference>
<proteinExistence type="inferred from homology"/>
<keyword evidence="8" id="KW-1133">Transmembrane helix</keyword>
<evidence type="ECO:0000256" key="6">
    <source>
        <dbReference type="ARBA" id="ARBA00049183"/>
    </source>
</evidence>
<dbReference type="InterPro" id="IPR007507">
    <property type="entry name" value="Glycos_transf_N"/>
</dbReference>
<comment type="pathway">
    <text evidence="1 8">Bacterial outer membrane biogenesis; LPS core biosynthesis.</text>
</comment>
<dbReference type="Gene3D" id="3.40.50.2000">
    <property type="entry name" value="Glycogen Phosphorylase B"/>
    <property type="match status" value="1"/>
</dbReference>
<feature type="domain" description="3-deoxy-D-manno-octulosonic-acid transferase N-terminal" evidence="9">
    <location>
        <begin position="36"/>
        <end position="210"/>
    </location>
</feature>
<keyword evidence="8" id="KW-0812">Transmembrane</keyword>
<keyword evidence="8" id="KW-0472">Membrane</keyword>
<feature type="active site" description="Proton acceptor" evidence="7">
    <location>
        <position position="62"/>
    </location>
</feature>
<dbReference type="RefSeq" id="WP_013887141.1">
    <property type="nucleotide sequence ID" value="NC_015672.1"/>
</dbReference>
<dbReference type="InterPro" id="IPR039901">
    <property type="entry name" value="Kdotransferase"/>
</dbReference>
<dbReference type="KEGG" id="fsi:Flexsi_2064"/>
<evidence type="ECO:0000256" key="8">
    <source>
        <dbReference type="RuleBase" id="RU365103"/>
    </source>
</evidence>
<accession>F8E555</accession>
<keyword evidence="4 8" id="KW-0808">Transferase</keyword>
<dbReference type="STRING" id="717231.Flexsi_2064"/>
<evidence type="ECO:0000256" key="4">
    <source>
        <dbReference type="ARBA" id="ARBA00022679"/>
    </source>
</evidence>
<comment type="subcellular location">
    <subcellularLocation>
        <location evidence="8">Cell membrane</location>
    </subcellularLocation>
</comment>
<evidence type="ECO:0000256" key="7">
    <source>
        <dbReference type="PIRSR" id="PIRSR639901-1"/>
    </source>
</evidence>
<dbReference type="GO" id="GO:0009244">
    <property type="term" value="P:lipopolysaccharide core region biosynthetic process"/>
    <property type="evidence" value="ECO:0007669"/>
    <property type="project" value="UniProtKB-UniRule"/>
</dbReference>
<protein>
    <recommendedName>
        <fullName evidence="3 8">3-deoxy-D-manno-octulosonic acid transferase</fullName>
        <shortName evidence="8">Kdo transferase</shortName>
        <ecNumber evidence="2 8">2.4.99.12</ecNumber>
    </recommendedName>
    <alternativeName>
        <fullName evidence="5 8">Lipid IV(A) 3-deoxy-D-manno-octulosonic acid transferase</fullName>
    </alternativeName>
</protein>
<dbReference type="HOGENOM" id="CLU_036146_2_0_0"/>
<dbReference type="PANTHER" id="PTHR42755">
    <property type="entry name" value="3-DEOXY-MANNO-OCTULOSONATE CYTIDYLYLTRANSFERASE"/>
    <property type="match status" value="1"/>
</dbReference>